<evidence type="ECO:0000313" key="2">
    <source>
        <dbReference type="Proteomes" id="UP000614424"/>
    </source>
</evidence>
<name>A0A8J6NDA9_9BACT</name>
<dbReference type="EMBL" id="JACNJZ010000111">
    <property type="protein sequence ID" value="MBC8317865.1"/>
    <property type="molecule type" value="Genomic_DNA"/>
</dbReference>
<dbReference type="NCBIfam" id="TIGR02436">
    <property type="entry name" value="four helix bundle protein"/>
    <property type="match status" value="1"/>
</dbReference>
<dbReference type="InterPro" id="IPR012657">
    <property type="entry name" value="23S_rRNA-intervening_sequence"/>
</dbReference>
<dbReference type="PANTHER" id="PTHR38471:SF2">
    <property type="entry name" value="FOUR HELIX BUNDLE PROTEIN"/>
    <property type="match status" value="1"/>
</dbReference>
<dbReference type="Gene3D" id="1.20.1440.60">
    <property type="entry name" value="23S rRNA-intervening sequence"/>
    <property type="match status" value="1"/>
</dbReference>
<dbReference type="PANTHER" id="PTHR38471">
    <property type="entry name" value="FOUR HELIX BUNDLE PROTEIN"/>
    <property type="match status" value="1"/>
</dbReference>
<proteinExistence type="predicted"/>
<dbReference type="PIRSF" id="PIRSF035652">
    <property type="entry name" value="CHP02436"/>
    <property type="match status" value="1"/>
</dbReference>
<dbReference type="Proteomes" id="UP000614424">
    <property type="component" value="Unassembled WGS sequence"/>
</dbReference>
<reference evidence="1 2" key="1">
    <citation type="submission" date="2020-08" db="EMBL/GenBank/DDBJ databases">
        <title>Bridging the membrane lipid divide: bacteria of the FCB group superphylum have the potential to synthesize archaeal ether lipids.</title>
        <authorList>
            <person name="Villanueva L."/>
            <person name="Von Meijenfeldt F.A.B."/>
            <person name="Westbye A.B."/>
            <person name="Yadav S."/>
            <person name="Hopmans E.C."/>
            <person name="Dutilh B.E."/>
            <person name="Sinninghe Damste J.S."/>
        </authorList>
    </citation>
    <scope>NUCLEOTIDE SEQUENCE [LARGE SCALE GENOMIC DNA]</scope>
    <source>
        <strain evidence="1">NIOZ-UU47</strain>
    </source>
</reference>
<evidence type="ECO:0000313" key="1">
    <source>
        <dbReference type="EMBL" id="MBC8317865.1"/>
    </source>
</evidence>
<protein>
    <submittedName>
        <fullName evidence="1">Four helix bundle protein</fullName>
    </submittedName>
</protein>
<sequence>MQNRDFAQELEKRTREFAVRIIRLSALTPNTPEGRVIRNQIAKSGTSVGANYREANRSRSKADFRSKIKICESEASETQYWLEVIVEAEFLDWKQVKLDHKECSELVAIFTSITKKLTM</sequence>
<accession>A0A8J6NDA9</accession>
<gene>
    <name evidence="1" type="ORF">H8E41_08150</name>
</gene>
<dbReference type="SUPFAM" id="SSF158446">
    <property type="entry name" value="IVS-encoded protein-like"/>
    <property type="match status" value="1"/>
</dbReference>
<dbReference type="InterPro" id="IPR036583">
    <property type="entry name" value="23S_rRNA_IVS_sf"/>
</dbReference>
<dbReference type="AlphaFoldDB" id="A0A8J6NDA9"/>
<organism evidence="1 2">
    <name type="scientific">Candidatus Desulfobia pelagia</name>
    <dbReference type="NCBI Taxonomy" id="2841692"/>
    <lineage>
        <taxon>Bacteria</taxon>
        <taxon>Pseudomonadati</taxon>
        <taxon>Thermodesulfobacteriota</taxon>
        <taxon>Desulfobulbia</taxon>
        <taxon>Desulfobulbales</taxon>
        <taxon>Desulfobulbaceae</taxon>
        <taxon>Candidatus Desulfobia</taxon>
    </lineage>
</organism>
<dbReference type="Pfam" id="PF05635">
    <property type="entry name" value="23S_rRNA_IVP"/>
    <property type="match status" value="1"/>
</dbReference>
<comment type="caution">
    <text evidence="1">The sequence shown here is derived from an EMBL/GenBank/DDBJ whole genome shotgun (WGS) entry which is preliminary data.</text>
</comment>